<dbReference type="Pfam" id="PF01872">
    <property type="entry name" value="RibD_C"/>
    <property type="match status" value="1"/>
</dbReference>
<evidence type="ECO:0000313" key="2">
    <source>
        <dbReference type="EMBL" id="GGI05211.1"/>
    </source>
</evidence>
<gene>
    <name evidence="2" type="ORF">GCM10007368_05020</name>
</gene>
<sequence>MDGFVTGPDPGLDNGLGDGGEALHTWVFSDDPVDRALLRSATAATGAVVLGRGLFDIVDGPHGWTDELGYGGSEAATPAFFVVTSDPPTTTRLPFWTFVTTGLRDAVAQATTAARAAAQSAGADRDVVLMGGGATVGSALDAGLLDELRLHISPVVLASGTPLFTGARRHALVQRSVTPSSDAVHVVYDLDR</sequence>
<evidence type="ECO:0000259" key="1">
    <source>
        <dbReference type="Pfam" id="PF01872"/>
    </source>
</evidence>
<keyword evidence="2" id="KW-0238">DNA-binding</keyword>
<keyword evidence="3" id="KW-1185">Reference proteome</keyword>
<comment type="caution">
    <text evidence="2">The sequence shown here is derived from an EMBL/GenBank/DDBJ whole genome shotgun (WGS) entry which is preliminary data.</text>
</comment>
<dbReference type="GO" id="GO:0003677">
    <property type="term" value="F:DNA binding"/>
    <property type="evidence" value="ECO:0007669"/>
    <property type="project" value="UniProtKB-KW"/>
</dbReference>
<name>A0ABQ2B1B8_9MICO</name>
<dbReference type="Proteomes" id="UP000632535">
    <property type="component" value="Unassembled WGS sequence"/>
</dbReference>
<protein>
    <submittedName>
        <fullName evidence="2">DNA-binding protein</fullName>
    </submittedName>
</protein>
<reference evidence="3" key="1">
    <citation type="journal article" date="2019" name="Int. J. Syst. Evol. Microbiol.">
        <title>The Global Catalogue of Microorganisms (GCM) 10K type strain sequencing project: providing services to taxonomists for standard genome sequencing and annotation.</title>
        <authorList>
            <consortium name="The Broad Institute Genomics Platform"/>
            <consortium name="The Broad Institute Genome Sequencing Center for Infectious Disease"/>
            <person name="Wu L."/>
            <person name="Ma J."/>
        </authorList>
    </citation>
    <scope>NUCLEOTIDE SEQUENCE [LARGE SCALE GENOMIC DNA]</scope>
    <source>
        <strain evidence="3">CCM 8653</strain>
    </source>
</reference>
<dbReference type="InterPro" id="IPR024072">
    <property type="entry name" value="DHFR-like_dom_sf"/>
</dbReference>
<dbReference type="EMBL" id="BMDG01000002">
    <property type="protein sequence ID" value="GGI05211.1"/>
    <property type="molecule type" value="Genomic_DNA"/>
</dbReference>
<proteinExistence type="predicted"/>
<organism evidence="2 3">
    <name type="scientific">Isoptericola cucumis</name>
    <dbReference type="NCBI Taxonomy" id="1776856"/>
    <lineage>
        <taxon>Bacteria</taxon>
        <taxon>Bacillati</taxon>
        <taxon>Actinomycetota</taxon>
        <taxon>Actinomycetes</taxon>
        <taxon>Micrococcales</taxon>
        <taxon>Promicromonosporaceae</taxon>
        <taxon>Isoptericola</taxon>
    </lineage>
</organism>
<feature type="domain" description="Bacterial bifunctional deaminase-reductase C-terminal" evidence="1">
    <location>
        <begin position="34"/>
        <end position="171"/>
    </location>
</feature>
<dbReference type="SUPFAM" id="SSF53597">
    <property type="entry name" value="Dihydrofolate reductase-like"/>
    <property type="match status" value="1"/>
</dbReference>
<accession>A0ABQ2B1B8</accession>
<dbReference type="InterPro" id="IPR002734">
    <property type="entry name" value="RibDG_C"/>
</dbReference>
<dbReference type="Gene3D" id="3.40.430.10">
    <property type="entry name" value="Dihydrofolate Reductase, subunit A"/>
    <property type="match status" value="1"/>
</dbReference>
<evidence type="ECO:0000313" key="3">
    <source>
        <dbReference type="Proteomes" id="UP000632535"/>
    </source>
</evidence>